<keyword evidence="1" id="KW-0472">Membrane</keyword>
<organism evidence="2 3">
    <name type="scientific">Streptomyces termitum</name>
    <dbReference type="NCBI Taxonomy" id="67368"/>
    <lineage>
        <taxon>Bacteria</taxon>
        <taxon>Bacillati</taxon>
        <taxon>Actinomycetota</taxon>
        <taxon>Actinomycetes</taxon>
        <taxon>Kitasatosporales</taxon>
        <taxon>Streptomycetaceae</taxon>
        <taxon>Streptomyces</taxon>
    </lineage>
</organism>
<evidence type="ECO:0000256" key="1">
    <source>
        <dbReference type="SAM" id="Phobius"/>
    </source>
</evidence>
<evidence type="ECO:0000313" key="3">
    <source>
        <dbReference type="Proteomes" id="UP000644020"/>
    </source>
</evidence>
<proteinExistence type="predicted"/>
<keyword evidence="3" id="KW-1185">Reference proteome</keyword>
<name>A0A918STP4_9ACTN</name>
<sequence length="100" mass="10111">MGPVELARVSEEVMLSAPTAIGVVTGAVMVTWAVVPEWVMTSVATPPPQLPQSYVAVAVPGETAAAAVGAKARDAVAIPAASAPAAPRVLLLMTGSYPFR</sequence>
<reference evidence="2" key="1">
    <citation type="journal article" date="2014" name="Int. J. Syst. Evol. Microbiol.">
        <title>Complete genome sequence of Corynebacterium casei LMG S-19264T (=DSM 44701T), isolated from a smear-ripened cheese.</title>
        <authorList>
            <consortium name="US DOE Joint Genome Institute (JGI-PGF)"/>
            <person name="Walter F."/>
            <person name="Albersmeier A."/>
            <person name="Kalinowski J."/>
            <person name="Ruckert C."/>
        </authorList>
    </citation>
    <scope>NUCLEOTIDE SEQUENCE</scope>
    <source>
        <strain evidence="2">JCM 4518</strain>
    </source>
</reference>
<reference evidence="2" key="2">
    <citation type="submission" date="2020-09" db="EMBL/GenBank/DDBJ databases">
        <authorList>
            <person name="Sun Q."/>
            <person name="Ohkuma M."/>
        </authorList>
    </citation>
    <scope>NUCLEOTIDE SEQUENCE</scope>
    <source>
        <strain evidence="2">JCM 4518</strain>
    </source>
</reference>
<feature type="transmembrane region" description="Helical" evidence="1">
    <location>
        <begin position="15"/>
        <end position="35"/>
    </location>
</feature>
<dbReference type="AlphaFoldDB" id="A0A918STP4"/>
<dbReference type="Proteomes" id="UP000644020">
    <property type="component" value="Unassembled WGS sequence"/>
</dbReference>
<evidence type="ECO:0000313" key="2">
    <source>
        <dbReference type="EMBL" id="GHA68725.1"/>
    </source>
</evidence>
<accession>A0A918STP4</accession>
<comment type="caution">
    <text evidence="2">The sequence shown here is derived from an EMBL/GenBank/DDBJ whole genome shotgun (WGS) entry which is preliminary data.</text>
</comment>
<keyword evidence="1" id="KW-1133">Transmembrane helix</keyword>
<gene>
    <name evidence="2" type="ORF">GCM10010305_08490</name>
</gene>
<keyword evidence="1" id="KW-0812">Transmembrane</keyword>
<protein>
    <submittedName>
        <fullName evidence="2">Uncharacterized protein</fullName>
    </submittedName>
</protein>
<dbReference type="EMBL" id="BMUL01000002">
    <property type="protein sequence ID" value="GHA68725.1"/>
    <property type="molecule type" value="Genomic_DNA"/>
</dbReference>